<reference evidence="7" key="1">
    <citation type="submission" date="2020-11" db="EMBL/GenBank/DDBJ databases">
        <title>Carbohydrate-dependent, anaerobic sulfur respiration: A novel catabolism in halophilic archaea.</title>
        <authorList>
            <person name="Sorokin D.Y."/>
            <person name="Messina E."/>
            <person name="Smedile F."/>
            <person name="La Cono V."/>
            <person name="Hallsworth J.E."/>
            <person name="Yakimov M.M."/>
        </authorList>
    </citation>
    <scope>NUCLEOTIDE SEQUENCE</scope>
    <source>
        <strain evidence="7">HSR-Bgl</strain>
    </source>
</reference>
<dbReference type="PANTHER" id="PTHR43422:SF3">
    <property type="entry name" value="THIAMINE THIAZOLE SYNTHASE"/>
    <property type="match status" value="1"/>
</dbReference>
<evidence type="ECO:0000256" key="4">
    <source>
        <dbReference type="ARBA" id="ARBA00023004"/>
    </source>
</evidence>
<comment type="catalytic activity">
    <reaction evidence="6">
        <text>hydrogen sulfide + glycine + NAD(+) = ADP-5-ethyl-4-methylthiazole-2-carboxylate + nicotinamide + 3 H2O + H(+)</text>
        <dbReference type="Rhea" id="RHEA:55704"/>
        <dbReference type="ChEBI" id="CHEBI:15377"/>
        <dbReference type="ChEBI" id="CHEBI:15378"/>
        <dbReference type="ChEBI" id="CHEBI:17154"/>
        <dbReference type="ChEBI" id="CHEBI:29919"/>
        <dbReference type="ChEBI" id="CHEBI:57305"/>
        <dbReference type="ChEBI" id="CHEBI:57540"/>
        <dbReference type="ChEBI" id="CHEBI:139151"/>
        <dbReference type="EC" id="2.4.2.59"/>
    </reaction>
</comment>
<dbReference type="SUPFAM" id="SSF51905">
    <property type="entry name" value="FAD/NAD(P)-binding domain"/>
    <property type="match status" value="1"/>
</dbReference>
<dbReference type="EC" id="2.4.2.59" evidence="6"/>
<dbReference type="Proteomes" id="UP000663305">
    <property type="component" value="Chromosome"/>
</dbReference>
<accession>A0A897NFK0</accession>
<dbReference type="InterPro" id="IPR036188">
    <property type="entry name" value="FAD/NAD-bd_sf"/>
</dbReference>
<evidence type="ECO:0000256" key="6">
    <source>
        <dbReference type="HAMAP-Rule" id="MF_00304"/>
    </source>
</evidence>
<feature type="binding site" description="in other chain" evidence="6">
    <location>
        <position position="225"/>
    </location>
    <ligand>
        <name>Fe cation</name>
        <dbReference type="ChEBI" id="CHEBI:24875"/>
        <note>ligand shared between two adjacent protomers</note>
    </ligand>
</feature>
<comment type="pathway">
    <text evidence="6">Cofactor biosynthesis; thiamine diphosphate biosynthesis.</text>
</comment>
<keyword evidence="5 6" id="KW-0520">NAD</keyword>
<feature type="binding site" evidence="6">
    <location>
        <position position="210"/>
    </location>
    <ligand>
        <name>Fe cation</name>
        <dbReference type="ChEBI" id="CHEBI:24875"/>
        <note>ligand shared between two adjacent protomers</note>
    </ligand>
</feature>
<dbReference type="NCBIfam" id="TIGR00292">
    <property type="entry name" value="sulfide-dependent adenosine diphosphate thiazole synthase"/>
    <property type="match status" value="1"/>
</dbReference>
<comment type="function">
    <text evidence="6">Involved in the biosynthesis of the thiazole moiety of thiamine. Catalyzes the conversion of NAD and glycine to adenosine diphosphate 5-(2-hydroxyethyl)-4-methylthiazole-2-carboxylate (ADT), an adenylated thiazole intermediate, using free sulfide as a source of sulfur.</text>
</comment>
<evidence type="ECO:0000256" key="5">
    <source>
        <dbReference type="ARBA" id="ARBA00023027"/>
    </source>
</evidence>
<dbReference type="AlphaFoldDB" id="A0A897NFK0"/>
<dbReference type="InterPro" id="IPR022828">
    <property type="entry name" value="Thi4_prok"/>
</dbReference>
<dbReference type="HAMAP" id="MF_00304">
    <property type="entry name" value="Thi4"/>
    <property type="match status" value="1"/>
</dbReference>
<evidence type="ECO:0000256" key="2">
    <source>
        <dbReference type="ARBA" id="ARBA00022723"/>
    </source>
</evidence>
<protein>
    <recommendedName>
        <fullName evidence="6">Thiamine thiazole synthase</fullName>
        <ecNumber evidence="6">2.4.2.59</ecNumber>
    </recommendedName>
</protein>
<evidence type="ECO:0000313" key="7">
    <source>
        <dbReference type="EMBL" id="QSG11204.1"/>
    </source>
</evidence>
<gene>
    <name evidence="7" type="primary">tHI4</name>
    <name evidence="6" type="synonym">thi4</name>
    <name evidence="7" type="ORF">HSBGL_0771</name>
</gene>
<dbReference type="UniPathway" id="UPA00060"/>
<comment type="subunit">
    <text evidence="6">Homooctamer; tetramer of dimers.</text>
</comment>
<dbReference type="Gene3D" id="3.50.50.60">
    <property type="entry name" value="FAD/NAD(P)-binding domain"/>
    <property type="match status" value="1"/>
</dbReference>
<dbReference type="PRINTS" id="PR00420">
    <property type="entry name" value="RNGMNOXGNASE"/>
</dbReference>
<organism evidence="7 8">
    <name type="scientific">Halapricum desulfuricans</name>
    <dbReference type="NCBI Taxonomy" id="2841257"/>
    <lineage>
        <taxon>Archaea</taxon>
        <taxon>Methanobacteriati</taxon>
        <taxon>Methanobacteriota</taxon>
        <taxon>Stenosarchaea group</taxon>
        <taxon>Halobacteria</taxon>
        <taxon>Halobacteriales</taxon>
        <taxon>Haloarculaceae</taxon>
        <taxon>Halapricum</taxon>
    </lineage>
</organism>
<comment type="similarity">
    <text evidence="6">Belongs to the THI4 family.</text>
</comment>
<keyword evidence="3 6" id="KW-0784">Thiamine biosynthesis</keyword>
<comment type="cofactor">
    <cofactor evidence="6">
        <name>Fe(2+)</name>
        <dbReference type="ChEBI" id="CHEBI:29033"/>
    </cofactor>
</comment>
<feature type="binding site" evidence="6">
    <location>
        <position position="210"/>
    </location>
    <ligand>
        <name>NAD(+)</name>
        <dbReference type="ChEBI" id="CHEBI:57540"/>
        <note>ligand shared between two adjacent protomers</note>
    </ligand>
</feature>
<dbReference type="PANTHER" id="PTHR43422">
    <property type="entry name" value="THIAMINE THIAZOLE SYNTHASE"/>
    <property type="match status" value="1"/>
</dbReference>
<keyword evidence="1 6" id="KW-0808">Transferase</keyword>
<dbReference type="GO" id="GO:0009229">
    <property type="term" value="P:thiamine diphosphate biosynthetic process"/>
    <property type="evidence" value="ECO:0007669"/>
    <property type="project" value="UniProtKB-UniRule"/>
</dbReference>
<dbReference type="GO" id="GO:0009228">
    <property type="term" value="P:thiamine biosynthetic process"/>
    <property type="evidence" value="ECO:0007669"/>
    <property type="project" value="UniProtKB-KW"/>
</dbReference>
<dbReference type="GO" id="GO:0016763">
    <property type="term" value="F:pentosyltransferase activity"/>
    <property type="evidence" value="ECO:0007669"/>
    <property type="project" value="UniProtKB-UniRule"/>
</dbReference>
<dbReference type="Pfam" id="PF01946">
    <property type="entry name" value="Thi4"/>
    <property type="match status" value="1"/>
</dbReference>
<dbReference type="GO" id="GO:0052837">
    <property type="term" value="P:thiazole biosynthetic process"/>
    <property type="evidence" value="ECO:0007669"/>
    <property type="project" value="UniProtKB-UniRule"/>
</dbReference>
<dbReference type="InterPro" id="IPR002922">
    <property type="entry name" value="Thi4_fam"/>
</dbReference>
<feature type="binding site" description="in other chain" evidence="6">
    <location>
        <position position="85"/>
    </location>
    <ligand>
        <name>NAD(+)</name>
        <dbReference type="ChEBI" id="CHEBI:57540"/>
        <note>ligand shared between two adjacent protomers</note>
    </ligand>
</feature>
<sequence length="344" mass="36939">MIEKPHVRRIGIGRPGGRRPVTARSIPSFTTPINHRLISLDYIGGFDQFSDVGEVEVTCAIGQEWTDEFMEFSDSDVIVVGGGPSGLIAAKELSERGVQTMVVEKNNYLGGGFWLGGFLMNKVTVRDPAQQILEELDVEYEQSRDSEGLYVASGPEATSGLIKATCDAGAKIQNMTEFTDVVVREDHRVGGIVMNWTPVHSLPREITRVDPIAVEADLVIDATGHDAMAVTKLDERGVLDAPEIEDGNAGMDQTDEDSYGAPGHDSMWVGESEDAVVEHTGLTHDGLIVTGMATATTYGLPRMGPTFGAMLVSGKRAAQVALEELEVDARPVDLTGQNVAPADD</sequence>
<evidence type="ECO:0000256" key="1">
    <source>
        <dbReference type="ARBA" id="ARBA00022679"/>
    </source>
</evidence>
<feature type="binding site" description="in other chain" evidence="6">
    <location>
        <position position="112"/>
    </location>
    <ligand>
        <name>NAD(+)</name>
        <dbReference type="ChEBI" id="CHEBI:57540"/>
        <note>ligand shared between two adjacent protomers</note>
    </ligand>
</feature>
<dbReference type="EMBL" id="CP064789">
    <property type="protein sequence ID" value="QSG11204.1"/>
    <property type="molecule type" value="Genomic_DNA"/>
</dbReference>
<feature type="binding site" description="in other chain" evidence="6">
    <location>
        <position position="292"/>
    </location>
    <ligand>
        <name>NAD(+)</name>
        <dbReference type="ChEBI" id="CHEBI:57540"/>
        <note>ligand shared between two adjacent protomers</note>
    </ligand>
</feature>
<feature type="binding site" evidence="6">
    <location>
        <position position="302"/>
    </location>
    <ligand>
        <name>glycine</name>
        <dbReference type="ChEBI" id="CHEBI:57305"/>
    </ligand>
</feature>
<proteinExistence type="inferred from homology"/>
<evidence type="ECO:0000313" key="8">
    <source>
        <dbReference type="Proteomes" id="UP000663305"/>
    </source>
</evidence>
<keyword evidence="2 6" id="KW-0479">Metal-binding</keyword>
<keyword evidence="4 6" id="KW-0408">Iron</keyword>
<name>A0A897NFK0_9EURY</name>
<dbReference type="GO" id="GO:0005506">
    <property type="term" value="F:iron ion binding"/>
    <property type="evidence" value="ECO:0007669"/>
    <property type="project" value="UniProtKB-UniRule"/>
</dbReference>
<evidence type="ECO:0000256" key="3">
    <source>
        <dbReference type="ARBA" id="ARBA00022977"/>
    </source>
</evidence>
<feature type="binding site" description="in other chain" evidence="6">
    <location>
        <begin position="104"/>
        <end position="105"/>
    </location>
    <ligand>
        <name>NAD(+)</name>
        <dbReference type="ChEBI" id="CHEBI:57540"/>
        <note>ligand shared between two adjacent protomers</note>
    </ligand>
</feature>
<comment type="caution">
    <text evidence="6">Lacks conserved residue(s) required for the propagation of feature annotation.</text>
</comment>